<proteinExistence type="predicted"/>
<feature type="compositionally biased region" description="Basic and acidic residues" evidence="1">
    <location>
        <begin position="323"/>
        <end position="332"/>
    </location>
</feature>
<gene>
    <name evidence="2" type="ORF">MEDL_18877</name>
</gene>
<comment type="caution">
    <text evidence="2">The sequence shown here is derived from an EMBL/GenBank/DDBJ whole genome shotgun (WGS) entry which is preliminary data.</text>
</comment>
<sequence length="372" mass="42502">MLDNISLGFCRRERKWNVTEESTDGSSNEVVGQKRKSVTQINVHQQKKKSNNVEQCTNKKAKNTDISVKSVSDVYQTIQNGEIESREWLKHINYGNDEKGEHAGPYTENINIQDSVENEERWARECFEVLKEDGLEINEVTTDPYSSAYRAAECLYQKGLTSTTPIHFLDTTNHTKFVKQLSTVCDIMPARLKVQRTRLQSLFASDMAARCQAEFVQANIRYHKSPDVMKSKLTYGSDAITDIITSGQKVEKRLTNTKFKLSKERVDKLKKVIEVYEHEHEHIYRSIYLCTSMVTRIEEAKELSHEAYLGYTSRENIETCRSQEKKLTRAEEDNVPGPNSPEVPESVDEVVLQEDGSEFAMQSAQEAIPLAG</sequence>
<evidence type="ECO:0000313" key="2">
    <source>
        <dbReference type="EMBL" id="CAG2204424.1"/>
    </source>
</evidence>
<organism evidence="2 3">
    <name type="scientific">Mytilus edulis</name>
    <name type="common">Blue mussel</name>
    <dbReference type="NCBI Taxonomy" id="6550"/>
    <lineage>
        <taxon>Eukaryota</taxon>
        <taxon>Metazoa</taxon>
        <taxon>Spiralia</taxon>
        <taxon>Lophotrochozoa</taxon>
        <taxon>Mollusca</taxon>
        <taxon>Bivalvia</taxon>
        <taxon>Autobranchia</taxon>
        <taxon>Pteriomorphia</taxon>
        <taxon>Mytilida</taxon>
        <taxon>Mytiloidea</taxon>
        <taxon>Mytilidae</taxon>
        <taxon>Mytilinae</taxon>
        <taxon>Mytilus</taxon>
    </lineage>
</organism>
<protein>
    <submittedName>
        <fullName evidence="2">Uncharacterized protein</fullName>
    </submittedName>
</protein>
<evidence type="ECO:0000313" key="3">
    <source>
        <dbReference type="Proteomes" id="UP000683360"/>
    </source>
</evidence>
<keyword evidence="3" id="KW-1185">Reference proteome</keyword>
<dbReference type="AlphaFoldDB" id="A0A8S3R5E9"/>
<feature type="region of interest" description="Disordered" evidence="1">
    <location>
        <begin position="323"/>
        <end position="345"/>
    </location>
</feature>
<reference evidence="2" key="1">
    <citation type="submission" date="2021-03" db="EMBL/GenBank/DDBJ databases">
        <authorList>
            <person name="Bekaert M."/>
        </authorList>
    </citation>
    <scope>NUCLEOTIDE SEQUENCE</scope>
</reference>
<dbReference type="Proteomes" id="UP000683360">
    <property type="component" value="Unassembled WGS sequence"/>
</dbReference>
<evidence type="ECO:0000256" key="1">
    <source>
        <dbReference type="SAM" id="MobiDB-lite"/>
    </source>
</evidence>
<accession>A0A8S3R5E9</accession>
<name>A0A8S3R5E9_MYTED</name>
<dbReference type="EMBL" id="CAJPWZ010000950">
    <property type="protein sequence ID" value="CAG2204424.1"/>
    <property type="molecule type" value="Genomic_DNA"/>
</dbReference>